<keyword evidence="1" id="KW-0472">Membrane</keyword>
<evidence type="ECO:0000313" key="2">
    <source>
        <dbReference type="EMBL" id="KAK0407095.1"/>
    </source>
</evidence>
<evidence type="ECO:0000313" key="3">
    <source>
        <dbReference type="Proteomes" id="UP001175271"/>
    </source>
</evidence>
<organism evidence="2 3">
    <name type="scientific">Steinernema hermaphroditum</name>
    <dbReference type="NCBI Taxonomy" id="289476"/>
    <lineage>
        <taxon>Eukaryota</taxon>
        <taxon>Metazoa</taxon>
        <taxon>Ecdysozoa</taxon>
        <taxon>Nematoda</taxon>
        <taxon>Chromadorea</taxon>
        <taxon>Rhabditida</taxon>
        <taxon>Tylenchina</taxon>
        <taxon>Panagrolaimomorpha</taxon>
        <taxon>Strongyloidoidea</taxon>
        <taxon>Steinernematidae</taxon>
        <taxon>Steinernema</taxon>
    </lineage>
</organism>
<feature type="transmembrane region" description="Helical" evidence="1">
    <location>
        <begin position="31"/>
        <end position="55"/>
    </location>
</feature>
<feature type="transmembrane region" description="Helical" evidence="1">
    <location>
        <begin position="160"/>
        <end position="180"/>
    </location>
</feature>
<gene>
    <name evidence="2" type="ORF">QR680_018993</name>
</gene>
<evidence type="ECO:0000256" key="1">
    <source>
        <dbReference type="SAM" id="Phobius"/>
    </source>
</evidence>
<protein>
    <submittedName>
        <fullName evidence="2">Uncharacterized protein</fullName>
    </submittedName>
</protein>
<sequence>MPQVRCYKTHSEMASCLLDDDDERYQCCCGVFHIVTGAKIISVLLVVLAVGIVFFNHTINSESSPGLIFTVVLYLIDVVVLTYVSVLCFGVFSGTSDARSATVTHPFQTIATAIFSLVLVSYAVLGSVTDFIREQHNNESLKAFYETQGWNPKDEKIQTIVSCSILFVLLVICVCLIYTWTVFYFTYSYLNAREACNGIEFGCKRTRIVAK</sequence>
<dbReference type="AlphaFoldDB" id="A0AA39HJM8"/>
<reference evidence="2" key="1">
    <citation type="submission" date="2023-06" db="EMBL/GenBank/DDBJ databases">
        <title>Genomic analysis of the entomopathogenic nematode Steinernema hermaphroditum.</title>
        <authorList>
            <person name="Schwarz E.M."/>
            <person name="Heppert J.K."/>
            <person name="Baniya A."/>
            <person name="Schwartz H.T."/>
            <person name="Tan C.-H."/>
            <person name="Antoshechkin I."/>
            <person name="Sternberg P.W."/>
            <person name="Goodrich-Blair H."/>
            <person name="Dillman A.R."/>
        </authorList>
    </citation>
    <scope>NUCLEOTIDE SEQUENCE</scope>
    <source>
        <strain evidence="2">PS9179</strain>
        <tissue evidence="2">Whole animal</tissue>
    </source>
</reference>
<feature type="transmembrane region" description="Helical" evidence="1">
    <location>
        <begin position="112"/>
        <end position="132"/>
    </location>
</feature>
<name>A0AA39HJM8_9BILA</name>
<feature type="transmembrane region" description="Helical" evidence="1">
    <location>
        <begin position="67"/>
        <end position="92"/>
    </location>
</feature>
<dbReference type="PANTHER" id="PTHR34851">
    <property type="entry name" value="PROTEIN CBG05235-RELATED"/>
    <property type="match status" value="1"/>
</dbReference>
<comment type="caution">
    <text evidence="2">The sequence shown here is derived from an EMBL/GenBank/DDBJ whole genome shotgun (WGS) entry which is preliminary data.</text>
</comment>
<keyword evidence="3" id="KW-1185">Reference proteome</keyword>
<dbReference type="EMBL" id="JAUCMV010000004">
    <property type="protein sequence ID" value="KAK0407095.1"/>
    <property type="molecule type" value="Genomic_DNA"/>
</dbReference>
<proteinExistence type="predicted"/>
<dbReference type="Proteomes" id="UP001175271">
    <property type="component" value="Unassembled WGS sequence"/>
</dbReference>
<keyword evidence="1" id="KW-1133">Transmembrane helix</keyword>
<keyword evidence="1" id="KW-0812">Transmembrane</keyword>
<accession>A0AA39HJM8</accession>
<dbReference type="PANTHER" id="PTHR34851:SF5">
    <property type="entry name" value="MARVEL DOMAIN-CONTAINING PROTEIN"/>
    <property type="match status" value="1"/>
</dbReference>